<sequence length="490" mass="54445">MGKKIAIVGAGFAGLASAKVLTEFGHDVHVFEKDSEVGGVWTTSRRYPGLGTQNVRSTYALSDYPYPKGTPEWPTGEQVQKYMAGYVNNFKFGNKISLNTEVKSAKQNADGSWTLNTSSNGVENTQNFDYLIVANGIFCDPFVPTWEGADAFKAAGGKIMHTVDFHNLEDVRGKNVVVVGYGKSSCDVANETVGVAKNTTIVARHIIWKVPKKFKNVLNYKMLLLTRMGEALFPYIELKGFEKFLHGKGKKVSGGMLGSVQGVIEGQFKLEKLDLHPHNGLDTIVRSTVSLASDGFFDKVEAGTLKVERDTEIVRMEAGKVHLANGKTVDADYIICGTGFHQRVQFLEDSVMARINDERGNFRLYRQLLPLDVPNLAFNGYNSSFFSQLNAEMGAVWIGGYLAGAIKLPPHDVMLKHIDKRLAWMEKRTENKHARGTNIIPFSVHNIDELLDDMNLSIGAMKRFNEWSFPINPKNYAKIGPQLRKRLGIK</sequence>
<dbReference type="AlphaFoldDB" id="A0A6J6NZI2"/>
<keyword evidence="3" id="KW-0274">FAD</keyword>
<dbReference type="EMBL" id="CAEZXW010000090">
    <property type="protein sequence ID" value="CAB4711099.1"/>
    <property type="molecule type" value="Genomic_DNA"/>
</dbReference>
<dbReference type="GO" id="GO:0050661">
    <property type="term" value="F:NADP binding"/>
    <property type="evidence" value="ECO:0007669"/>
    <property type="project" value="InterPro"/>
</dbReference>
<dbReference type="InterPro" id="IPR050346">
    <property type="entry name" value="FMO-like"/>
</dbReference>
<evidence type="ECO:0000256" key="5">
    <source>
        <dbReference type="ARBA" id="ARBA00023002"/>
    </source>
</evidence>
<organism evidence="6">
    <name type="scientific">freshwater metagenome</name>
    <dbReference type="NCBI Taxonomy" id="449393"/>
    <lineage>
        <taxon>unclassified sequences</taxon>
        <taxon>metagenomes</taxon>
        <taxon>ecological metagenomes</taxon>
    </lineage>
</organism>
<gene>
    <name evidence="6" type="ORF">UFOPK2342_01697</name>
    <name evidence="7" type="ORF">UFOPK2593_01178</name>
    <name evidence="8" type="ORF">UFOPK2894_01298</name>
</gene>
<proteinExistence type="inferred from homology"/>
<evidence type="ECO:0000256" key="2">
    <source>
        <dbReference type="ARBA" id="ARBA00022630"/>
    </source>
</evidence>
<dbReference type="InterPro" id="IPR020946">
    <property type="entry name" value="Flavin_mOase-like"/>
</dbReference>
<name>A0A6J6NZI2_9ZZZZ</name>
<dbReference type="GO" id="GO:0004499">
    <property type="term" value="F:N,N-dimethylaniline monooxygenase activity"/>
    <property type="evidence" value="ECO:0007669"/>
    <property type="project" value="InterPro"/>
</dbReference>
<dbReference type="SUPFAM" id="SSF51905">
    <property type="entry name" value="FAD/NAD(P)-binding domain"/>
    <property type="match status" value="2"/>
</dbReference>
<keyword evidence="4" id="KW-0521">NADP</keyword>
<dbReference type="InterPro" id="IPR036188">
    <property type="entry name" value="FAD/NAD-bd_sf"/>
</dbReference>
<reference evidence="6" key="1">
    <citation type="submission" date="2020-05" db="EMBL/GenBank/DDBJ databases">
        <authorList>
            <person name="Chiriac C."/>
            <person name="Salcher M."/>
            <person name="Ghai R."/>
            <person name="Kavagutti S V."/>
        </authorList>
    </citation>
    <scope>NUCLEOTIDE SEQUENCE</scope>
</reference>
<protein>
    <submittedName>
        <fullName evidence="6">Unannotated protein</fullName>
    </submittedName>
</protein>
<dbReference type="PRINTS" id="PR00370">
    <property type="entry name" value="FMOXYGENASE"/>
</dbReference>
<dbReference type="PANTHER" id="PTHR23023">
    <property type="entry name" value="DIMETHYLANILINE MONOOXYGENASE"/>
    <property type="match status" value="1"/>
</dbReference>
<dbReference type="Gene3D" id="3.50.50.60">
    <property type="entry name" value="FAD/NAD(P)-binding domain"/>
    <property type="match status" value="2"/>
</dbReference>
<dbReference type="InterPro" id="IPR000960">
    <property type="entry name" value="Flavin_mOase"/>
</dbReference>
<dbReference type="GO" id="GO:0050660">
    <property type="term" value="F:flavin adenine dinucleotide binding"/>
    <property type="evidence" value="ECO:0007669"/>
    <property type="project" value="InterPro"/>
</dbReference>
<keyword evidence="5" id="KW-0560">Oxidoreductase</keyword>
<evidence type="ECO:0000313" key="7">
    <source>
        <dbReference type="EMBL" id="CAB4711099.1"/>
    </source>
</evidence>
<evidence type="ECO:0000313" key="8">
    <source>
        <dbReference type="EMBL" id="CAB4782454.1"/>
    </source>
</evidence>
<keyword evidence="2" id="KW-0285">Flavoprotein</keyword>
<dbReference type="EMBL" id="CAEZXB010000060">
    <property type="protein sequence ID" value="CAB4689693.1"/>
    <property type="molecule type" value="Genomic_DNA"/>
</dbReference>
<accession>A0A6J6NZI2</accession>
<dbReference type="PIRSF" id="PIRSF000332">
    <property type="entry name" value="FMO"/>
    <property type="match status" value="1"/>
</dbReference>
<dbReference type="Pfam" id="PF00743">
    <property type="entry name" value="FMO-like"/>
    <property type="match status" value="1"/>
</dbReference>
<comment type="similarity">
    <text evidence="1">Belongs to the FMO family.</text>
</comment>
<evidence type="ECO:0000256" key="4">
    <source>
        <dbReference type="ARBA" id="ARBA00022857"/>
    </source>
</evidence>
<evidence type="ECO:0000256" key="1">
    <source>
        <dbReference type="ARBA" id="ARBA00009183"/>
    </source>
</evidence>
<evidence type="ECO:0000313" key="6">
    <source>
        <dbReference type="EMBL" id="CAB4689693.1"/>
    </source>
</evidence>
<evidence type="ECO:0000256" key="3">
    <source>
        <dbReference type="ARBA" id="ARBA00022827"/>
    </source>
</evidence>
<dbReference type="EMBL" id="CAEZZQ010000095">
    <property type="protein sequence ID" value="CAB4782454.1"/>
    <property type="molecule type" value="Genomic_DNA"/>
</dbReference>